<accession>A0A7Z2S597</accession>
<dbReference type="KEGG" id="schy:GVO57_08520"/>
<reference evidence="11 12" key="1">
    <citation type="submission" date="2020-01" db="EMBL/GenBank/DDBJ databases">
        <title>Sphingomonas sp. C33 whole genome sequece.</title>
        <authorList>
            <person name="Park C."/>
        </authorList>
    </citation>
    <scope>NUCLEOTIDE SEQUENCE [LARGE SCALE GENOMIC DNA]</scope>
    <source>
        <strain evidence="11 12">C33</strain>
    </source>
</reference>
<protein>
    <recommendedName>
        <fullName evidence="3">Type II secretion system protein N</fullName>
    </recommendedName>
    <alternativeName>
        <fullName evidence="10">General secretion pathway protein N</fullName>
    </alternativeName>
</protein>
<proteinExistence type="inferred from homology"/>
<gene>
    <name evidence="11" type="primary">gspN</name>
    <name evidence="11" type="ORF">GVO57_08520</name>
</gene>
<evidence type="ECO:0000256" key="7">
    <source>
        <dbReference type="ARBA" id="ARBA00022692"/>
    </source>
</evidence>
<evidence type="ECO:0000256" key="6">
    <source>
        <dbReference type="ARBA" id="ARBA00022519"/>
    </source>
</evidence>
<dbReference type="AlphaFoldDB" id="A0A7Z2S597"/>
<keyword evidence="5" id="KW-1003">Cell membrane</keyword>
<dbReference type="Proteomes" id="UP000464468">
    <property type="component" value="Chromosome"/>
</dbReference>
<dbReference type="GO" id="GO:0015628">
    <property type="term" value="P:protein secretion by the type II secretion system"/>
    <property type="evidence" value="ECO:0007669"/>
    <property type="project" value="InterPro"/>
</dbReference>
<evidence type="ECO:0000313" key="12">
    <source>
        <dbReference type="Proteomes" id="UP000464468"/>
    </source>
</evidence>
<organism evidence="11 12">
    <name type="scientific">Sphingomonas changnyeongensis</name>
    <dbReference type="NCBI Taxonomy" id="2698679"/>
    <lineage>
        <taxon>Bacteria</taxon>
        <taxon>Pseudomonadati</taxon>
        <taxon>Pseudomonadota</taxon>
        <taxon>Alphaproteobacteria</taxon>
        <taxon>Sphingomonadales</taxon>
        <taxon>Sphingomonadaceae</taxon>
        <taxon>Sphingomonas</taxon>
    </lineage>
</organism>
<dbReference type="GO" id="GO:0005886">
    <property type="term" value="C:plasma membrane"/>
    <property type="evidence" value="ECO:0007669"/>
    <property type="project" value="UniProtKB-SubCell"/>
</dbReference>
<evidence type="ECO:0000256" key="3">
    <source>
        <dbReference type="ARBA" id="ARBA00021563"/>
    </source>
</evidence>
<dbReference type="GO" id="GO:0015627">
    <property type="term" value="C:type II protein secretion system complex"/>
    <property type="evidence" value="ECO:0007669"/>
    <property type="project" value="InterPro"/>
</dbReference>
<comment type="subcellular location">
    <subcellularLocation>
        <location evidence="1">Cell inner membrane</location>
    </subcellularLocation>
</comment>
<evidence type="ECO:0000313" key="11">
    <source>
        <dbReference type="EMBL" id="QHL90855.1"/>
    </source>
</evidence>
<evidence type="ECO:0000256" key="1">
    <source>
        <dbReference type="ARBA" id="ARBA00004533"/>
    </source>
</evidence>
<evidence type="ECO:0000256" key="2">
    <source>
        <dbReference type="ARBA" id="ARBA00007208"/>
    </source>
</evidence>
<evidence type="ECO:0000256" key="10">
    <source>
        <dbReference type="ARBA" id="ARBA00030772"/>
    </source>
</evidence>
<keyword evidence="6" id="KW-0997">Cell inner membrane</keyword>
<keyword evidence="4" id="KW-0813">Transport</keyword>
<evidence type="ECO:0000256" key="8">
    <source>
        <dbReference type="ARBA" id="ARBA00022927"/>
    </source>
</evidence>
<dbReference type="RefSeq" id="WP_160592781.1">
    <property type="nucleotide sequence ID" value="NZ_CP047895.1"/>
</dbReference>
<keyword evidence="8" id="KW-0653">Protein transport</keyword>
<keyword evidence="7" id="KW-0812">Transmembrane</keyword>
<evidence type="ECO:0000256" key="5">
    <source>
        <dbReference type="ARBA" id="ARBA00022475"/>
    </source>
</evidence>
<comment type="similarity">
    <text evidence="2">Belongs to the GSP N family.</text>
</comment>
<evidence type="ECO:0000256" key="9">
    <source>
        <dbReference type="ARBA" id="ARBA00023136"/>
    </source>
</evidence>
<keyword evidence="9" id="KW-0472">Membrane</keyword>
<dbReference type="Pfam" id="PF01203">
    <property type="entry name" value="T2SSN"/>
    <property type="match status" value="1"/>
</dbReference>
<dbReference type="EMBL" id="CP047895">
    <property type="protein sequence ID" value="QHL90855.1"/>
    <property type="molecule type" value="Genomic_DNA"/>
</dbReference>
<sequence length="140" mass="14698">MSRRIVLVAGLGFVVALIALMPLRVVLGLMPPVLAARAATGSLWSGRLVDARIGPLMLGDVQAGLDPLALLTGRVRLGLAGYVPAFAARIEAGPGGSRSIRRPGGSCWRARPACRRWRRSNWMRSVSAFRAAAASARAGG</sequence>
<name>A0A7Z2S597_9SPHN</name>
<keyword evidence="12" id="KW-1185">Reference proteome</keyword>
<evidence type="ECO:0000256" key="4">
    <source>
        <dbReference type="ARBA" id="ARBA00022448"/>
    </source>
</evidence>
<dbReference type="InterPro" id="IPR022792">
    <property type="entry name" value="T2SS_protein-GspN"/>
</dbReference>